<dbReference type="OrthoDB" id="9983560at2759"/>
<dbReference type="SUPFAM" id="SSF56176">
    <property type="entry name" value="FAD-binding/transporter-associated domain-like"/>
    <property type="match status" value="1"/>
</dbReference>
<dbReference type="Proteomes" id="UP000027222">
    <property type="component" value="Unassembled WGS sequence"/>
</dbReference>
<keyword evidence="2" id="KW-0560">Oxidoreductase</keyword>
<dbReference type="InterPro" id="IPR006094">
    <property type="entry name" value="Oxid_FAD_bind_N"/>
</dbReference>
<dbReference type="GO" id="GO:0016491">
    <property type="term" value="F:oxidoreductase activity"/>
    <property type="evidence" value="ECO:0007669"/>
    <property type="project" value="UniProtKB-KW"/>
</dbReference>
<dbReference type="PANTHER" id="PTHR13878">
    <property type="entry name" value="GULONOLACTONE OXIDASE"/>
    <property type="match status" value="1"/>
</dbReference>
<dbReference type="PROSITE" id="PS51387">
    <property type="entry name" value="FAD_PCMH"/>
    <property type="match status" value="1"/>
</dbReference>
<dbReference type="PANTHER" id="PTHR13878:SF91">
    <property type="entry name" value="FAD BINDING DOMAIN PROTEIN (AFU_ORTHOLOGUE AFUA_6G12070)-RELATED"/>
    <property type="match status" value="1"/>
</dbReference>
<comment type="similarity">
    <text evidence="1">Belongs to the oxygen-dependent FAD-linked oxidoreductase family.</text>
</comment>
<dbReference type="EMBL" id="KL142380">
    <property type="protein sequence ID" value="KDR75664.1"/>
    <property type="molecule type" value="Genomic_DNA"/>
</dbReference>
<feature type="chain" id="PRO_5001646564" description="FAD-binding PCMH-type domain-containing protein" evidence="3">
    <location>
        <begin position="21"/>
        <end position="568"/>
    </location>
</feature>
<gene>
    <name evidence="5" type="ORF">GALMADRAFT_226306</name>
</gene>
<proteinExistence type="inferred from homology"/>
<reference evidence="6" key="1">
    <citation type="journal article" date="2014" name="Proc. Natl. Acad. Sci. U.S.A.">
        <title>Extensive sampling of basidiomycete genomes demonstrates inadequacy of the white-rot/brown-rot paradigm for wood decay fungi.</title>
        <authorList>
            <person name="Riley R."/>
            <person name="Salamov A.A."/>
            <person name="Brown D.W."/>
            <person name="Nagy L.G."/>
            <person name="Floudas D."/>
            <person name="Held B.W."/>
            <person name="Levasseur A."/>
            <person name="Lombard V."/>
            <person name="Morin E."/>
            <person name="Otillar R."/>
            <person name="Lindquist E.A."/>
            <person name="Sun H."/>
            <person name="LaButti K.M."/>
            <person name="Schmutz J."/>
            <person name="Jabbour D."/>
            <person name="Luo H."/>
            <person name="Baker S.E."/>
            <person name="Pisabarro A.G."/>
            <person name="Walton J.D."/>
            <person name="Blanchette R.A."/>
            <person name="Henrissat B."/>
            <person name="Martin F."/>
            <person name="Cullen D."/>
            <person name="Hibbett D.S."/>
            <person name="Grigoriev I.V."/>
        </authorList>
    </citation>
    <scope>NUCLEOTIDE SEQUENCE [LARGE SCALE GENOMIC DNA]</scope>
    <source>
        <strain evidence="6">CBS 339.88</strain>
    </source>
</reference>
<keyword evidence="6" id="KW-1185">Reference proteome</keyword>
<dbReference type="InterPro" id="IPR012951">
    <property type="entry name" value="BBE"/>
</dbReference>
<evidence type="ECO:0000256" key="3">
    <source>
        <dbReference type="SAM" id="SignalP"/>
    </source>
</evidence>
<dbReference type="HOGENOM" id="CLU_018354_4_0_1"/>
<protein>
    <recommendedName>
        <fullName evidence="4">FAD-binding PCMH-type domain-containing protein</fullName>
    </recommendedName>
</protein>
<dbReference type="STRING" id="685588.A0A067T6W5"/>
<dbReference type="InterPro" id="IPR016166">
    <property type="entry name" value="FAD-bd_PCMH"/>
</dbReference>
<feature type="domain" description="FAD-binding PCMH-type" evidence="4">
    <location>
        <begin position="120"/>
        <end position="302"/>
    </location>
</feature>
<keyword evidence="3" id="KW-0732">Signal</keyword>
<evidence type="ECO:0000256" key="1">
    <source>
        <dbReference type="ARBA" id="ARBA00005466"/>
    </source>
</evidence>
<dbReference type="InterPro" id="IPR016169">
    <property type="entry name" value="FAD-bd_PCMH_sub2"/>
</dbReference>
<dbReference type="InterPro" id="IPR036318">
    <property type="entry name" value="FAD-bd_PCMH-like_sf"/>
</dbReference>
<dbReference type="Pfam" id="PF01565">
    <property type="entry name" value="FAD_binding_4"/>
    <property type="match status" value="1"/>
</dbReference>
<evidence type="ECO:0000313" key="6">
    <source>
        <dbReference type="Proteomes" id="UP000027222"/>
    </source>
</evidence>
<evidence type="ECO:0000313" key="5">
    <source>
        <dbReference type="EMBL" id="KDR75664.1"/>
    </source>
</evidence>
<dbReference type="AlphaFoldDB" id="A0A067T6W5"/>
<dbReference type="InterPro" id="IPR050432">
    <property type="entry name" value="FAD-linked_Oxidoreductases_BP"/>
</dbReference>
<name>A0A067T6W5_GALM3</name>
<accession>A0A067T6W5</accession>
<dbReference type="GO" id="GO:0071949">
    <property type="term" value="F:FAD binding"/>
    <property type="evidence" value="ECO:0007669"/>
    <property type="project" value="InterPro"/>
</dbReference>
<dbReference type="Pfam" id="PF08031">
    <property type="entry name" value="BBE"/>
    <property type="match status" value="1"/>
</dbReference>
<evidence type="ECO:0000259" key="4">
    <source>
        <dbReference type="PROSITE" id="PS51387"/>
    </source>
</evidence>
<dbReference type="Gene3D" id="3.30.465.10">
    <property type="match status" value="2"/>
</dbReference>
<organism evidence="5 6">
    <name type="scientific">Galerina marginata (strain CBS 339.88)</name>
    <dbReference type="NCBI Taxonomy" id="685588"/>
    <lineage>
        <taxon>Eukaryota</taxon>
        <taxon>Fungi</taxon>
        <taxon>Dikarya</taxon>
        <taxon>Basidiomycota</taxon>
        <taxon>Agaricomycotina</taxon>
        <taxon>Agaricomycetes</taxon>
        <taxon>Agaricomycetidae</taxon>
        <taxon>Agaricales</taxon>
        <taxon>Agaricineae</taxon>
        <taxon>Strophariaceae</taxon>
        <taxon>Galerina</taxon>
    </lineage>
</organism>
<feature type="signal peptide" evidence="3">
    <location>
        <begin position="1"/>
        <end position="20"/>
    </location>
</feature>
<evidence type="ECO:0000256" key="2">
    <source>
        <dbReference type="ARBA" id="ARBA00023002"/>
    </source>
</evidence>
<sequence>MFSSTLFLIQLTTGLATASAASLQQWNLLNFTVGGRLHTGTPFSQPCFSSSAGGVSDGTNADACAAVQTNYINRLFRSDHFGAYELPQWETCQATGDECLLDATNTSNSLAFSPPAQCLQGSVPNYYIDVAGPNDVKAAYIFSALNQVPLVIKNTGHDYIGRSAGPGALALWTHNLKTLVLDKSFVPDGCLIAPTTAVTVGAGQQFGAIYDFALANNVTVVSGADPSVGASGGWLMGGGHSALAPAMGLGVDRVLQFKIVTPDGVYRTVNKCQNKDLFFALRGGGGGTFGVVLETTHLASPAVQLQVVLGLTKYTQGNATQLVQSLAKIAVQMAADGWGGYITPSAGSAIWANPLLNSTAAQASAAGVAKAFAAVGGTTTFFVMNSNTEFFETFIASNTAPVGKPQVVASRLIPDDKVTDETLIAAMTGAILSSDFGEILAVTPYAFKGHDIGGTSINPAFRTAVWHGLIGSFWNFDSTLAQRVSAYQALTKKWAVVRERTPGAAAYLNEGDVYEPDYTTTYWGSNYPKLLAIKKKYDPFHLLDCWHCVGWKGTEDPRYKCYPNTNTN</sequence>